<dbReference type="EMBL" id="WKJK01000003">
    <property type="protein sequence ID" value="MRW89549.1"/>
    <property type="molecule type" value="Genomic_DNA"/>
</dbReference>
<sequence>MANNSDGFWHAFSQAYLALQNEMEYFEKLAKNSIIESDKVRFFRAALSMEDLLAQMKSANQADIDAFNKTALKGPDDQTLQEAQDLATAFAKSITTTAKAESIVSLAAKFLAAWSKFGSASPA</sequence>
<keyword evidence="2" id="KW-1185">Reference proteome</keyword>
<dbReference type="Proteomes" id="UP000433309">
    <property type="component" value="Unassembled WGS sequence"/>
</dbReference>
<proteinExistence type="predicted"/>
<accession>A0A6I2KZU9</accession>
<dbReference type="AlphaFoldDB" id="A0A6I2KZU9"/>
<name>A0A6I2KZU9_9BURK</name>
<dbReference type="RefSeq" id="WP_154374178.1">
    <property type="nucleotide sequence ID" value="NZ_WKJK01000003.1"/>
</dbReference>
<organism evidence="1 2">
    <name type="scientific">Duganella guangzhouensis</name>
    <dbReference type="NCBI Taxonomy" id="2666084"/>
    <lineage>
        <taxon>Bacteria</taxon>
        <taxon>Pseudomonadati</taxon>
        <taxon>Pseudomonadota</taxon>
        <taxon>Betaproteobacteria</taxon>
        <taxon>Burkholderiales</taxon>
        <taxon>Oxalobacteraceae</taxon>
        <taxon>Telluria group</taxon>
        <taxon>Duganella</taxon>
    </lineage>
</organism>
<evidence type="ECO:0000313" key="2">
    <source>
        <dbReference type="Proteomes" id="UP000433309"/>
    </source>
</evidence>
<evidence type="ECO:0000313" key="1">
    <source>
        <dbReference type="EMBL" id="MRW89549.1"/>
    </source>
</evidence>
<comment type="caution">
    <text evidence="1">The sequence shown here is derived from an EMBL/GenBank/DDBJ whole genome shotgun (WGS) entry which is preliminary data.</text>
</comment>
<gene>
    <name evidence="1" type="ORF">GJ699_06090</name>
</gene>
<protein>
    <submittedName>
        <fullName evidence="1">Uncharacterized protein</fullName>
    </submittedName>
</protein>
<reference evidence="1 2" key="1">
    <citation type="submission" date="2019-11" db="EMBL/GenBank/DDBJ databases">
        <title>Novel species isolated from a subtropical stream in China.</title>
        <authorList>
            <person name="Lu H."/>
        </authorList>
    </citation>
    <scope>NUCLEOTIDE SEQUENCE [LARGE SCALE GENOMIC DNA]</scope>
    <source>
        <strain evidence="1 2">FT80W</strain>
    </source>
</reference>